<evidence type="ECO:0000313" key="3">
    <source>
        <dbReference type="Proteomes" id="UP000494165"/>
    </source>
</evidence>
<protein>
    <submittedName>
        <fullName evidence="2">Uncharacterized protein</fullName>
    </submittedName>
</protein>
<gene>
    <name evidence="2" type="ORF">CLODIP_2_CD00497</name>
</gene>
<dbReference type="EMBL" id="CADEPI010000509">
    <property type="protein sequence ID" value="CAB3386756.1"/>
    <property type="molecule type" value="Genomic_DNA"/>
</dbReference>
<feature type="compositionally biased region" description="Polar residues" evidence="1">
    <location>
        <begin position="1"/>
        <end position="12"/>
    </location>
</feature>
<organism evidence="2 3">
    <name type="scientific">Cloeon dipterum</name>
    <dbReference type="NCBI Taxonomy" id="197152"/>
    <lineage>
        <taxon>Eukaryota</taxon>
        <taxon>Metazoa</taxon>
        <taxon>Ecdysozoa</taxon>
        <taxon>Arthropoda</taxon>
        <taxon>Hexapoda</taxon>
        <taxon>Insecta</taxon>
        <taxon>Pterygota</taxon>
        <taxon>Palaeoptera</taxon>
        <taxon>Ephemeroptera</taxon>
        <taxon>Pisciforma</taxon>
        <taxon>Baetidae</taxon>
        <taxon>Cloeon</taxon>
    </lineage>
</organism>
<evidence type="ECO:0000313" key="2">
    <source>
        <dbReference type="EMBL" id="CAB3386756.1"/>
    </source>
</evidence>
<evidence type="ECO:0000256" key="1">
    <source>
        <dbReference type="SAM" id="MobiDB-lite"/>
    </source>
</evidence>
<sequence length="75" mass="8406">MNNRLRSISQCEVGSGGEHTRGSESVRLDQCSCLCLLTQSRRSPLSFKARHFGCSNRCGRKHARPLLLLLLLPPR</sequence>
<dbReference type="AlphaFoldDB" id="A0A8S1E022"/>
<dbReference type="Proteomes" id="UP000494165">
    <property type="component" value="Unassembled WGS sequence"/>
</dbReference>
<name>A0A8S1E022_9INSE</name>
<keyword evidence="3" id="KW-1185">Reference proteome</keyword>
<proteinExistence type="predicted"/>
<comment type="caution">
    <text evidence="2">The sequence shown here is derived from an EMBL/GenBank/DDBJ whole genome shotgun (WGS) entry which is preliminary data.</text>
</comment>
<accession>A0A8S1E022</accession>
<feature type="region of interest" description="Disordered" evidence="1">
    <location>
        <begin position="1"/>
        <end position="23"/>
    </location>
</feature>
<reference evidence="2 3" key="1">
    <citation type="submission" date="2020-04" db="EMBL/GenBank/DDBJ databases">
        <authorList>
            <person name="Alioto T."/>
            <person name="Alioto T."/>
            <person name="Gomez Garrido J."/>
        </authorList>
    </citation>
    <scope>NUCLEOTIDE SEQUENCE [LARGE SCALE GENOMIC DNA]</scope>
</reference>